<proteinExistence type="predicted"/>
<keyword evidence="1" id="KW-0812">Transmembrane</keyword>
<dbReference type="Proteomes" id="UP000015104">
    <property type="component" value="Unassembled WGS sequence"/>
</dbReference>
<keyword evidence="3" id="KW-1185">Reference proteome</keyword>
<dbReference type="EMBL" id="CAEY01000544">
    <property type="status" value="NOT_ANNOTATED_CDS"/>
    <property type="molecule type" value="Genomic_DNA"/>
</dbReference>
<dbReference type="eggNOG" id="KOG4633">
    <property type="taxonomic scope" value="Eukaryota"/>
</dbReference>
<feature type="transmembrane region" description="Helical" evidence="1">
    <location>
        <begin position="105"/>
        <end position="122"/>
    </location>
</feature>
<dbReference type="GO" id="GO:0006120">
    <property type="term" value="P:mitochondrial electron transport, NADH to ubiquinone"/>
    <property type="evidence" value="ECO:0007669"/>
    <property type="project" value="InterPro"/>
</dbReference>
<accession>T1KTK2</accession>
<keyword evidence="1" id="KW-0472">Membrane</keyword>
<reference evidence="2" key="2">
    <citation type="submission" date="2015-06" db="UniProtKB">
        <authorList>
            <consortium name="EnsemblMetazoa"/>
        </authorList>
    </citation>
    <scope>IDENTIFICATION</scope>
</reference>
<organism evidence="2 3">
    <name type="scientific">Tetranychus urticae</name>
    <name type="common">Two-spotted spider mite</name>
    <dbReference type="NCBI Taxonomy" id="32264"/>
    <lineage>
        <taxon>Eukaryota</taxon>
        <taxon>Metazoa</taxon>
        <taxon>Ecdysozoa</taxon>
        <taxon>Arthropoda</taxon>
        <taxon>Chelicerata</taxon>
        <taxon>Arachnida</taxon>
        <taxon>Acari</taxon>
        <taxon>Acariformes</taxon>
        <taxon>Trombidiformes</taxon>
        <taxon>Prostigmata</taxon>
        <taxon>Eleutherengona</taxon>
        <taxon>Raphignathae</taxon>
        <taxon>Tetranychoidea</taxon>
        <taxon>Tetranychidae</taxon>
        <taxon>Tetranychus</taxon>
    </lineage>
</organism>
<protein>
    <submittedName>
        <fullName evidence="2">Uncharacterized protein</fullName>
    </submittedName>
</protein>
<dbReference type="HOGENOM" id="CLU_117330_0_0_1"/>
<evidence type="ECO:0000313" key="2">
    <source>
        <dbReference type="EnsemblMetazoa" id="tetur21g00060.1"/>
    </source>
</evidence>
<dbReference type="EnsemblMetazoa" id="tetur21g00060.1">
    <property type="protein sequence ID" value="tetur21g00060.1"/>
    <property type="gene ID" value="tetur21g00060"/>
</dbReference>
<evidence type="ECO:0000313" key="3">
    <source>
        <dbReference type="Proteomes" id="UP000015104"/>
    </source>
</evidence>
<dbReference type="STRING" id="32264.T1KTK2"/>
<dbReference type="InterPro" id="IPR019174">
    <property type="entry name" value="NADH_DH_b-subcmplx_su6"/>
</dbReference>
<reference evidence="3" key="1">
    <citation type="submission" date="2011-08" db="EMBL/GenBank/DDBJ databases">
        <authorList>
            <person name="Rombauts S."/>
        </authorList>
    </citation>
    <scope>NUCLEOTIDE SEQUENCE</scope>
    <source>
        <strain evidence="3">London</strain>
    </source>
</reference>
<dbReference type="PANTHER" id="PTHR21106">
    <property type="entry name" value="NADH DEHYDROGENASE [UBIQUINONE] 1 BETA SUBCOMPLEX SUBUNIT 6"/>
    <property type="match status" value="1"/>
</dbReference>
<name>T1KTK2_TETUR</name>
<dbReference type="GO" id="GO:0005739">
    <property type="term" value="C:mitochondrion"/>
    <property type="evidence" value="ECO:0007669"/>
    <property type="project" value="GOC"/>
</dbReference>
<evidence type="ECO:0000256" key="1">
    <source>
        <dbReference type="SAM" id="Phobius"/>
    </source>
</evidence>
<sequence>MAKSREYPNFPSSQTGGVMPMSIRSRFEHERQRLTDDFTDKWRKWRAQWIKDQTLHPSEPRHVEALERELYNPIRRAYRAPWNWFERQLTNYVSHHRANVIRRSITYLIGIYGVTFWLYYIAKYKQRTWEDGSRSSWPMFIFRRETALPGDPAYPSVGYKFKKQEFADLGFSERKALRYKDPNENN</sequence>
<dbReference type="Pfam" id="PF09782">
    <property type="entry name" value="NDUF_B6"/>
    <property type="match status" value="1"/>
</dbReference>
<keyword evidence="1" id="KW-1133">Transmembrane helix</keyword>
<dbReference type="PANTHER" id="PTHR21106:SF2">
    <property type="entry name" value="NADH DEHYDROGENASE [UBIQUINONE] 1 BETA SUBCOMPLEX SUBUNIT 6"/>
    <property type="match status" value="1"/>
</dbReference>
<dbReference type="AlphaFoldDB" id="T1KTK2"/>